<comment type="caution">
    <text evidence="2">The sequence shown here is derived from an EMBL/GenBank/DDBJ whole genome shotgun (WGS) entry which is preliminary data.</text>
</comment>
<feature type="transmembrane region" description="Helical" evidence="1">
    <location>
        <begin position="203"/>
        <end position="221"/>
    </location>
</feature>
<dbReference type="CDD" id="cd02440">
    <property type="entry name" value="AdoMet_MTases"/>
    <property type="match status" value="1"/>
</dbReference>
<organism evidence="2 3">
    <name type="scientific">Humibacillus xanthopallidus</name>
    <dbReference type="NCBI Taxonomy" id="412689"/>
    <lineage>
        <taxon>Bacteria</taxon>
        <taxon>Bacillati</taxon>
        <taxon>Actinomycetota</taxon>
        <taxon>Actinomycetes</taxon>
        <taxon>Micrococcales</taxon>
        <taxon>Intrasporangiaceae</taxon>
        <taxon>Humibacillus</taxon>
    </lineage>
</organism>
<dbReference type="InterPro" id="IPR029063">
    <property type="entry name" value="SAM-dependent_MTases_sf"/>
</dbReference>
<dbReference type="PANTHER" id="PTHR43591:SF24">
    <property type="entry name" value="2-METHOXY-6-POLYPRENYL-1,4-BENZOQUINOL METHYLASE, MITOCHONDRIAL"/>
    <property type="match status" value="1"/>
</dbReference>
<evidence type="ECO:0000313" key="3">
    <source>
        <dbReference type="Proteomes" id="UP000316747"/>
    </source>
</evidence>
<dbReference type="GO" id="GO:0008168">
    <property type="term" value="F:methyltransferase activity"/>
    <property type="evidence" value="ECO:0007669"/>
    <property type="project" value="UniProtKB-KW"/>
</dbReference>
<keyword evidence="2" id="KW-0489">Methyltransferase</keyword>
<dbReference type="OrthoDB" id="9797252at2"/>
<dbReference type="AlphaFoldDB" id="A0A543HUH1"/>
<keyword evidence="2" id="KW-0830">Ubiquinone</keyword>
<reference evidence="2 3" key="1">
    <citation type="submission" date="2019-06" db="EMBL/GenBank/DDBJ databases">
        <title>Genome sequencing of plant associated microbes to promote plant fitness in Sorghum bicolor and Oryza sativa.</title>
        <authorList>
            <person name="Coleman-Derr D."/>
        </authorList>
    </citation>
    <scope>NUCLEOTIDE SEQUENCE [LARGE SCALE GENOMIC DNA]</scope>
    <source>
        <strain evidence="2 3">KV-663</strain>
    </source>
</reference>
<proteinExistence type="predicted"/>
<dbReference type="Proteomes" id="UP000316747">
    <property type="component" value="Unassembled WGS sequence"/>
</dbReference>
<protein>
    <submittedName>
        <fullName evidence="2">Ubiquinone/menaquinone biosynthesis C-methylase UbiE</fullName>
    </submittedName>
</protein>
<keyword evidence="1" id="KW-0812">Transmembrane</keyword>
<keyword evidence="1" id="KW-0472">Membrane</keyword>
<dbReference type="SUPFAM" id="SSF53335">
    <property type="entry name" value="S-adenosyl-L-methionine-dependent methyltransferases"/>
    <property type="match status" value="1"/>
</dbReference>
<keyword evidence="2" id="KW-0808">Transferase</keyword>
<name>A0A543HUH1_9MICO</name>
<keyword evidence="1" id="KW-1133">Transmembrane helix</keyword>
<gene>
    <name evidence="2" type="ORF">FBY41_2040</name>
</gene>
<evidence type="ECO:0000313" key="2">
    <source>
        <dbReference type="EMBL" id="TQM62017.1"/>
    </source>
</evidence>
<dbReference type="Gene3D" id="3.40.50.150">
    <property type="entry name" value="Vaccinia Virus protein VP39"/>
    <property type="match status" value="1"/>
</dbReference>
<accession>A0A543HUH1</accession>
<sequence>MDAGQVTRTEVPEAFDEVADRYDLMVGMSPGYHAQLRASADALLDAVPDVAAPRASSAPSAPDTSSLSATASLRLLDLGCGSGASTRALVESVRRHAAPGARTTARPAAVLAVDGSAGMLDAARSKAWPSWVAFAQGRAEDLADQLELADARAAGGLDGVLAAYLVRNVPDRDAVVAAIRDELRPGGVVALHDYSVRGRPVSTALWTAMCWGIIIPLGWLTSRRTRLYRYLWRSVLDMDSTAQLEERLRRAGFVDVTTLHASGWQRGIVHTVVGRRPVGA</sequence>
<evidence type="ECO:0000256" key="1">
    <source>
        <dbReference type="SAM" id="Phobius"/>
    </source>
</evidence>
<dbReference type="Pfam" id="PF01209">
    <property type="entry name" value="Ubie_methyltran"/>
    <property type="match status" value="1"/>
</dbReference>
<dbReference type="EMBL" id="VFPM01000002">
    <property type="protein sequence ID" value="TQM62017.1"/>
    <property type="molecule type" value="Genomic_DNA"/>
</dbReference>
<keyword evidence="3" id="KW-1185">Reference proteome</keyword>
<dbReference type="RefSeq" id="WP_141844069.1">
    <property type="nucleotide sequence ID" value="NZ_VFPM01000002.1"/>
</dbReference>
<dbReference type="GO" id="GO:0032259">
    <property type="term" value="P:methylation"/>
    <property type="evidence" value="ECO:0007669"/>
    <property type="project" value="UniProtKB-KW"/>
</dbReference>
<dbReference type="PANTHER" id="PTHR43591">
    <property type="entry name" value="METHYLTRANSFERASE"/>
    <property type="match status" value="1"/>
</dbReference>